<dbReference type="Proteomes" id="UP001497744">
    <property type="component" value="Unassembled WGS sequence"/>
</dbReference>
<feature type="region of interest" description="Disordered" evidence="1">
    <location>
        <begin position="489"/>
        <end position="529"/>
    </location>
</feature>
<evidence type="ECO:0000313" key="2">
    <source>
        <dbReference type="EMBL" id="GIX65402.1"/>
    </source>
</evidence>
<keyword evidence="3" id="KW-1185">Reference proteome</keyword>
<feature type="compositionally biased region" description="Polar residues" evidence="1">
    <location>
        <begin position="489"/>
        <end position="499"/>
    </location>
</feature>
<reference evidence="2 3" key="1">
    <citation type="submission" date="2021-06" db="EMBL/GenBank/DDBJ databases">
        <title>Genome sequence of Babesia caballi.</title>
        <authorList>
            <person name="Yamagishi J."/>
            <person name="Kidaka T."/>
            <person name="Ochi A."/>
        </authorList>
    </citation>
    <scope>NUCLEOTIDE SEQUENCE [LARGE SCALE GENOMIC DNA]</scope>
    <source>
        <strain evidence="2">USDA-D6B2</strain>
    </source>
</reference>
<protein>
    <submittedName>
        <fullName evidence="2">HR1 rho-binding repeat containing protein</fullName>
    </submittedName>
</protein>
<organism evidence="2 3">
    <name type="scientific">Babesia caballi</name>
    <dbReference type="NCBI Taxonomy" id="5871"/>
    <lineage>
        <taxon>Eukaryota</taxon>
        <taxon>Sar</taxon>
        <taxon>Alveolata</taxon>
        <taxon>Apicomplexa</taxon>
        <taxon>Aconoidasida</taxon>
        <taxon>Piroplasmida</taxon>
        <taxon>Babesiidae</taxon>
        <taxon>Babesia</taxon>
    </lineage>
</organism>
<feature type="region of interest" description="Disordered" evidence="1">
    <location>
        <begin position="53"/>
        <end position="74"/>
    </location>
</feature>
<feature type="compositionally biased region" description="Low complexity" evidence="1">
    <location>
        <begin position="514"/>
        <end position="529"/>
    </location>
</feature>
<accession>A0AAV4M021</accession>
<gene>
    <name evidence="2" type="ORF">BcabD6B2_48370</name>
</gene>
<dbReference type="AlphaFoldDB" id="A0AAV4M021"/>
<sequence>MDPVEAIERLESQPLVRRDSNVSTLDSACGGLYCKRPLEVAVRHLFRPPIEESTAEKGDRCAKRAHKEPRSSGRSTFRLDWEAVTRICPSATFDLQTDEENLGHIEDSLELLRSCLAEMPGFNQRDVETPNSEDADAESQFNQLFESFLTYANSSAVPEVRLEGETEGESKGSTTEVGTVHGDDREVLECLLRCLLLWCNWVFQMNAYARRALQIVQSPVDRSVAPEVLALALGVREANRNMAVYSTLCVQLSVSLRSLDEAINHTVTDLLCKVQYIRQILATSKAVDATAWPRLAAQLSAASSDVNEIPLDSAAHESRHNINRVRNEMRARMNGKGRYNALARECDLFTQELAALNSRKQGLATRYEKSVKLLQELVNAYRTDTYVESVKVPDAKKLSPLLYHFLARSQLSLMATPNRDVSYKVVREREREYALQMSLAAPRDMLMPSSDAAAGTFPLVFCVSVDSRGALRVREPRYPFAASAASPFTQSKVHGQSRSDSGKRRVAGSSANDSTPTGTPTSSAGSSDCASSGMGLEAFTLNDHVLPAAFHHRLRWWYEAAHQHIWNCALADSYRNGKMEVQLMLPHDLRRTHVSRYTWRTADWALANDGASIKMRLEFDEEQQPRCSFSDFEPREPLRIERVAASIEEVVKDVGTLAREDVCEVGAMYDIDKLF</sequence>
<name>A0AAV4M021_BABCB</name>
<dbReference type="RefSeq" id="XP_067717471.1">
    <property type="nucleotide sequence ID" value="XM_067861370.1"/>
</dbReference>
<dbReference type="GeneID" id="94196883"/>
<evidence type="ECO:0000256" key="1">
    <source>
        <dbReference type="SAM" id="MobiDB-lite"/>
    </source>
</evidence>
<comment type="caution">
    <text evidence="2">The sequence shown here is derived from an EMBL/GenBank/DDBJ whole genome shotgun (WGS) entry which is preliminary data.</text>
</comment>
<proteinExistence type="predicted"/>
<evidence type="ECO:0000313" key="3">
    <source>
        <dbReference type="Proteomes" id="UP001497744"/>
    </source>
</evidence>
<dbReference type="EMBL" id="BPLF01000004">
    <property type="protein sequence ID" value="GIX65402.1"/>
    <property type="molecule type" value="Genomic_DNA"/>
</dbReference>